<organism evidence="1 2">
    <name type="scientific">Onychostoma macrolepis</name>
    <dbReference type="NCBI Taxonomy" id="369639"/>
    <lineage>
        <taxon>Eukaryota</taxon>
        <taxon>Metazoa</taxon>
        <taxon>Chordata</taxon>
        <taxon>Craniata</taxon>
        <taxon>Vertebrata</taxon>
        <taxon>Euteleostomi</taxon>
        <taxon>Actinopterygii</taxon>
        <taxon>Neopterygii</taxon>
        <taxon>Teleostei</taxon>
        <taxon>Ostariophysi</taxon>
        <taxon>Cypriniformes</taxon>
        <taxon>Cyprinidae</taxon>
        <taxon>Acrossocheilinae</taxon>
        <taxon>Onychostoma</taxon>
    </lineage>
</organism>
<accession>A0A7J6BI36</accession>
<name>A0A7J6BI36_9TELE</name>
<keyword evidence="2" id="KW-1185">Reference proteome</keyword>
<evidence type="ECO:0000313" key="1">
    <source>
        <dbReference type="EMBL" id="KAF4094800.1"/>
    </source>
</evidence>
<protein>
    <submittedName>
        <fullName evidence="1">Uncharacterized protein</fullName>
    </submittedName>
</protein>
<proteinExistence type="predicted"/>
<dbReference type="Proteomes" id="UP000579812">
    <property type="component" value="Unassembled WGS sequence"/>
</dbReference>
<sequence>MTIVLAARNRQGGVVNTHSGASRLSQWLVFGAECSFPPPRDFDPGAGGLPSRSGRGFWPFEPWWRFGRGCLGLTAGSCSCRTAVGGANGLPARCAEEERERAGGFAPARFVGAVRPHKRRLCVGATQVEDARFVAIRGFDWLYAGEAIARGHLLSVRSSPEHSRGREGVSAAECRSR</sequence>
<gene>
    <name evidence="1" type="ORF">G5714_023878</name>
</gene>
<dbReference type="EMBL" id="JAAMOB010000025">
    <property type="protein sequence ID" value="KAF4094800.1"/>
    <property type="molecule type" value="Genomic_DNA"/>
</dbReference>
<reference evidence="1 2" key="1">
    <citation type="submission" date="2020-04" db="EMBL/GenBank/DDBJ databases">
        <title>Chromosome-level genome assembly of a cyprinid fish Onychostoma macrolepis by integration of Nanopore Sequencing, Bionano and Hi-C technology.</title>
        <authorList>
            <person name="Wang D."/>
        </authorList>
    </citation>
    <scope>NUCLEOTIDE SEQUENCE [LARGE SCALE GENOMIC DNA]</scope>
    <source>
        <strain evidence="1">SWU-2019</strain>
        <tissue evidence="1">Muscle</tissue>
    </source>
</reference>
<comment type="caution">
    <text evidence="1">The sequence shown here is derived from an EMBL/GenBank/DDBJ whole genome shotgun (WGS) entry which is preliminary data.</text>
</comment>
<dbReference type="AlphaFoldDB" id="A0A7J6BI36"/>
<evidence type="ECO:0000313" key="2">
    <source>
        <dbReference type="Proteomes" id="UP000579812"/>
    </source>
</evidence>